<evidence type="ECO:0000313" key="3">
    <source>
        <dbReference type="Proteomes" id="UP000184932"/>
    </source>
</evidence>
<sequence>MAYEVRVVAENVEAFVKAKDIFEITRDVNTVTRNNIRVTIPKGTAYLPAKMYVVGEAGSWVFYLSGKQLLSMGLEPFAHQMSHHNLTADLYDRTKAIIPAANLMAAFCIGLGMGMCTFWVGTAITAGTKMFQLYIFYEKNERAIKKVAAHSAELFSALTWMKEHAPVTHEQILKLLGEHLDDALYAAAGGITPSTCAPIVGRLIGQLVSMGKNGPGKYVKTGLVFWITTLTKMLATATATNFPIFLQAGLIRAGKATAAVIGEAFATAGQPVSEGVARMMEQEWKRPEAPEQIVQFFAAAKALSEEMGGLAQALDAEIPDF</sequence>
<keyword evidence="1" id="KW-0472">Membrane</keyword>
<keyword evidence="1" id="KW-0812">Transmembrane</keyword>
<dbReference type="Proteomes" id="UP000184932">
    <property type="component" value="Unassembled WGS sequence"/>
</dbReference>
<protein>
    <submittedName>
        <fullName evidence="2">Uncharacterized protein</fullName>
    </submittedName>
</protein>
<reference evidence="3" key="1">
    <citation type="submission" date="2016-11" db="EMBL/GenBank/DDBJ databases">
        <authorList>
            <person name="Varghese N."/>
            <person name="Submissions S."/>
        </authorList>
    </citation>
    <scope>NUCLEOTIDE SEQUENCE [LARGE SCALE GENOMIC DNA]</scope>
    <source>
        <strain evidence="3">DSM 29440</strain>
    </source>
</reference>
<feature type="transmembrane region" description="Helical" evidence="1">
    <location>
        <begin position="100"/>
        <end position="121"/>
    </location>
</feature>
<gene>
    <name evidence="2" type="ORF">SAMN05444002_1761</name>
</gene>
<dbReference type="AlphaFoldDB" id="A0A1N6FL69"/>
<name>A0A1N6FL69_9RHOB</name>
<evidence type="ECO:0000256" key="1">
    <source>
        <dbReference type="SAM" id="Phobius"/>
    </source>
</evidence>
<evidence type="ECO:0000313" key="2">
    <source>
        <dbReference type="EMBL" id="SIN96033.1"/>
    </source>
</evidence>
<keyword evidence="1" id="KW-1133">Transmembrane helix</keyword>
<dbReference type="STRING" id="1217970.SAMN05444002_1761"/>
<proteinExistence type="predicted"/>
<dbReference type="EMBL" id="FSRL01000001">
    <property type="protein sequence ID" value="SIN96033.1"/>
    <property type="molecule type" value="Genomic_DNA"/>
</dbReference>
<dbReference type="RefSeq" id="WP_074255864.1">
    <property type="nucleotide sequence ID" value="NZ_FSRL01000001.1"/>
</dbReference>
<accession>A0A1N6FL69</accession>
<keyword evidence="3" id="KW-1185">Reference proteome</keyword>
<organism evidence="2 3">
    <name type="scientific">Vannielia litorea</name>
    <dbReference type="NCBI Taxonomy" id="1217970"/>
    <lineage>
        <taxon>Bacteria</taxon>
        <taxon>Pseudomonadati</taxon>
        <taxon>Pseudomonadota</taxon>
        <taxon>Alphaproteobacteria</taxon>
        <taxon>Rhodobacterales</taxon>
        <taxon>Paracoccaceae</taxon>
        <taxon>Vannielia</taxon>
    </lineage>
</organism>